<keyword evidence="5 6" id="KW-0472">Membrane</keyword>
<evidence type="ECO:0000256" key="3">
    <source>
        <dbReference type="ARBA" id="ARBA00022692"/>
    </source>
</evidence>
<accession>A0ABZ0I537</accession>
<protein>
    <submittedName>
        <fullName evidence="8">Sulfatase-like hydrolase/transferase</fullName>
    </submittedName>
</protein>
<keyword evidence="9" id="KW-1185">Reference proteome</keyword>
<feature type="transmembrane region" description="Helical" evidence="6">
    <location>
        <begin position="110"/>
        <end position="128"/>
    </location>
</feature>
<evidence type="ECO:0000256" key="5">
    <source>
        <dbReference type="ARBA" id="ARBA00023136"/>
    </source>
</evidence>
<dbReference type="InterPro" id="IPR050448">
    <property type="entry name" value="OpgB/LTA_synthase_biosynth"/>
</dbReference>
<evidence type="ECO:0000256" key="4">
    <source>
        <dbReference type="ARBA" id="ARBA00022989"/>
    </source>
</evidence>
<sequence>MSFYLLNIAFLALALIGSRRQSLPVAIMIGLTACVFLILSGVQTVSTRFTGGGVDQSVFFHLSAGFDGAGWQEYIPEIAISAAFIVASLAAPVLIYFLARPQTTKKPHPLAWVATLALPVCIFFHPTTTQTLALFNMSVTPQSESEQRKQEVANGLPFERFFKNPGKLPPGPKKNLIFIYLESFERTYLDNKLFPGLAPKLSALEKQSIHFTDVFSHRGTGFTIGGLVASQCGLPLLTAGSSNSMRGMDQFLPKAICLGDLLSAAGMEMNYLGGADLNFGGKGKFLSTHGFTNPRGLKDLRPLLPDPDYVSSWGLYDDSLLDQVRSTHRALKTQGTPYALFALTMDTHHPNGHQSSACGKPYRDGRNKMLNAVHCSDQIVSTLIEEIRQSEDFENTVLVVASDHTALRNAASDQLRKGRRRNLFMIFTSQQSGGKAVSRQASTFDIGPTVLSAMGWKNTSIGLGRDLLKGKPTFREAIAEINGDTLIGSWSENINAFWQFPSGQDGFEVLPEENMVVMQNRRFALPIVMEFDDDMNVRTNVFEFDTRETLSQYLLARTTDNAIGWIDHCSKVRAMNLELPDQGLCLFVGALSSESTIEQKIDSNTKVDAAALSRVLKSKTAAKLSTERRQRLRSLNIHGVPDVSMFKESYADTEVLEAVSVLSSTGPKTRSYVQTKKNKLLLQRGINLVGVDAGGRASLVENFDACKLTSDEQTTPKRDFAIDSNPNLTTLFVVVHDSGICSDNELSISINGHSDAFSKIGFRAPYIARLSTTGELQSQHLGPRSGKLSVELGN</sequence>
<dbReference type="Proteomes" id="UP001626537">
    <property type="component" value="Chromosome"/>
</dbReference>
<dbReference type="PANTHER" id="PTHR47371:SF3">
    <property type="entry name" value="PHOSPHOGLYCEROL TRANSFERASE I"/>
    <property type="match status" value="1"/>
</dbReference>
<dbReference type="InterPro" id="IPR000917">
    <property type="entry name" value="Sulfatase_N"/>
</dbReference>
<dbReference type="Gene3D" id="3.40.720.10">
    <property type="entry name" value="Alkaline Phosphatase, subunit A"/>
    <property type="match status" value="1"/>
</dbReference>
<name>A0ABZ0I537_9GAMM</name>
<dbReference type="InterPro" id="IPR017850">
    <property type="entry name" value="Alkaline_phosphatase_core_sf"/>
</dbReference>
<evidence type="ECO:0000256" key="6">
    <source>
        <dbReference type="SAM" id="Phobius"/>
    </source>
</evidence>
<gene>
    <name evidence="8" type="ORF">R0135_15620</name>
</gene>
<dbReference type="EMBL" id="CP136864">
    <property type="protein sequence ID" value="WOJ93196.1"/>
    <property type="molecule type" value="Genomic_DNA"/>
</dbReference>
<evidence type="ECO:0000256" key="2">
    <source>
        <dbReference type="ARBA" id="ARBA00022475"/>
    </source>
</evidence>
<reference evidence="8 9" key="1">
    <citation type="submission" date="2023-10" db="EMBL/GenBank/DDBJ databases">
        <title>Two novel species belonging to the OM43/NOR5 clade.</title>
        <authorList>
            <person name="Park M."/>
        </authorList>
    </citation>
    <scope>NUCLEOTIDE SEQUENCE [LARGE SCALE GENOMIC DNA]</scope>
    <source>
        <strain evidence="8 9">IMCC43200</strain>
    </source>
</reference>
<feature type="domain" description="Sulfatase N-terminal" evidence="7">
    <location>
        <begin position="174"/>
        <end position="455"/>
    </location>
</feature>
<dbReference type="SUPFAM" id="SSF53649">
    <property type="entry name" value="Alkaline phosphatase-like"/>
    <property type="match status" value="1"/>
</dbReference>
<proteinExistence type="predicted"/>
<dbReference type="CDD" id="cd16015">
    <property type="entry name" value="LTA_synthase"/>
    <property type="match status" value="1"/>
</dbReference>
<keyword evidence="3 6" id="KW-0812">Transmembrane</keyword>
<dbReference type="Pfam" id="PF00884">
    <property type="entry name" value="Sulfatase"/>
    <property type="match status" value="1"/>
</dbReference>
<evidence type="ECO:0000259" key="7">
    <source>
        <dbReference type="Pfam" id="PF00884"/>
    </source>
</evidence>
<keyword evidence="2" id="KW-1003">Cell membrane</keyword>
<feature type="transmembrane region" description="Helical" evidence="6">
    <location>
        <begin position="78"/>
        <end position="98"/>
    </location>
</feature>
<evidence type="ECO:0000313" key="9">
    <source>
        <dbReference type="Proteomes" id="UP001626537"/>
    </source>
</evidence>
<dbReference type="RefSeq" id="WP_407347853.1">
    <property type="nucleotide sequence ID" value="NZ_CP136864.1"/>
</dbReference>
<evidence type="ECO:0000256" key="1">
    <source>
        <dbReference type="ARBA" id="ARBA00004651"/>
    </source>
</evidence>
<comment type="subcellular location">
    <subcellularLocation>
        <location evidence="1">Cell membrane</location>
        <topology evidence="1">Multi-pass membrane protein</topology>
    </subcellularLocation>
</comment>
<organism evidence="8 9">
    <name type="scientific">Congregibacter variabilis</name>
    <dbReference type="NCBI Taxonomy" id="3081200"/>
    <lineage>
        <taxon>Bacteria</taxon>
        <taxon>Pseudomonadati</taxon>
        <taxon>Pseudomonadota</taxon>
        <taxon>Gammaproteobacteria</taxon>
        <taxon>Cellvibrionales</taxon>
        <taxon>Halieaceae</taxon>
        <taxon>Congregibacter</taxon>
    </lineage>
</organism>
<keyword evidence="4 6" id="KW-1133">Transmembrane helix</keyword>
<dbReference type="PANTHER" id="PTHR47371">
    <property type="entry name" value="LIPOTEICHOIC ACID SYNTHASE"/>
    <property type="match status" value="1"/>
</dbReference>
<evidence type="ECO:0000313" key="8">
    <source>
        <dbReference type="EMBL" id="WOJ93196.1"/>
    </source>
</evidence>